<evidence type="ECO:0000256" key="1">
    <source>
        <dbReference type="SAM" id="SignalP"/>
    </source>
</evidence>
<accession>A0A2M4D529</accession>
<protein>
    <submittedName>
        <fullName evidence="2">Putative secreted protein</fullName>
    </submittedName>
</protein>
<organism evidence="2">
    <name type="scientific">Anopheles darlingi</name>
    <name type="common">Mosquito</name>
    <dbReference type="NCBI Taxonomy" id="43151"/>
    <lineage>
        <taxon>Eukaryota</taxon>
        <taxon>Metazoa</taxon>
        <taxon>Ecdysozoa</taxon>
        <taxon>Arthropoda</taxon>
        <taxon>Hexapoda</taxon>
        <taxon>Insecta</taxon>
        <taxon>Pterygota</taxon>
        <taxon>Neoptera</taxon>
        <taxon>Endopterygota</taxon>
        <taxon>Diptera</taxon>
        <taxon>Nematocera</taxon>
        <taxon>Culicoidea</taxon>
        <taxon>Culicidae</taxon>
        <taxon>Anophelinae</taxon>
        <taxon>Anopheles</taxon>
    </lineage>
</organism>
<dbReference type="AlphaFoldDB" id="A0A2M4D529"/>
<feature type="chain" id="PRO_5014688853" evidence="1">
    <location>
        <begin position="18"/>
        <end position="70"/>
    </location>
</feature>
<reference evidence="2" key="1">
    <citation type="submission" date="2018-01" db="EMBL/GenBank/DDBJ databases">
        <title>An insight into the sialome of Amazonian anophelines.</title>
        <authorList>
            <person name="Ribeiro J.M."/>
            <person name="Scarpassa V."/>
            <person name="Calvo E."/>
        </authorList>
    </citation>
    <scope>NUCLEOTIDE SEQUENCE</scope>
</reference>
<proteinExistence type="predicted"/>
<keyword evidence="1" id="KW-0732">Signal</keyword>
<dbReference type="EMBL" id="GGFL01008504">
    <property type="protein sequence ID" value="MBW72682.1"/>
    <property type="molecule type" value="Transcribed_RNA"/>
</dbReference>
<name>A0A2M4D529_ANODA</name>
<feature type="signal peptide" evidence="1">
    <location>
        <begin position="1"/>
        <end position="17"/>
    </location>
</feature>
<sequence length="70" mass="7556">MVTFGFLLLSFCRTTISKNGKRDREGPYPVLATPALLVLHSSVLRSIFTSSTSKISTELGGIFSPAPRSP</sequence>
<evidence type="ECO:0000313" key="2">
    <source>
        <dbReference type="EMBL" id="MBW72682.1"/>
    </source>
</evidence>